<dbReference type="PROSITE" id="PS01124">
    <property type="entry name" value="HTH_ARAC_FAMILY_2"/>
    <property type="match status" value="1"/>
</dbReference>
<evidence type="ECO:0000256" key="3">
    <source>
        <dbReference type="ARBA" id="ARBA00023163"/>
    </source>
</evidence>
<dbReference type="InterPro" id="IPR009057">
    <property type="entry name" value="Homeodomain-like_sf"/>
</dbReference>
<dbReference type="SMART" id="SM00342">
    <property type="entry name" value="HTH_ARAC"/>
    <property type="match status" value="1"/>
</dbReference>
<dbReference type="PROSITE" id="PS00041">
    <property type="entry name" value="HTH_ARAC_FAMILY_1"/>
    <property type="match status" value="1"/>
</dbReference>
<dbReference type="InterPro" id="IPR029442">
    <property type="entry name" value="GyrI-like"/>
</dbReference>
<evidence type="ECO:0000313" key="6">
    <source>
        <dbReference type="Proteomes" id="UP001061302"/>
    </source>
</evidence>
<keyword evidence="3" id="KW-0804">Transcription</keyword>
<dbReference type="SUPFAM" id="SSF46689">
    <property type="entry name" value="Homeodomain-like"/>
    <property type="match status" value="2"/>
</dbReference>
<reference evidence="5" key="1">
    <citation type="submission" date="2022-10" db="EMBL/GenBank/DDBJ databases">
        <title>Chitiniphilus purpureus sp. nov., a novel chitin-degrading bacterium isolated from crawfish pond sediment.</title>
        <authorList>
            <person name="Li K."/>
        </authorList>
    </citation>
    <scope>NUCLEOTIDE SEQUENCE</scope>
    <source>
        <strain evidence="5">CD1</strain>
    </source>
</reference>
<sequence length="279" mass="31555">MKPDTRARYNERVLKVLDYLHQHLESEPDLYRLAEIACLSPYHFHRVYRGLMGETITETIRQMRLQRASGDLASSLRPLPEVALRAGYGSLPAFTRAFQQHFGTSPGRFRSQRTLSFTSDPESDMYTVTITACPSIQLIALPHRGSYMEIGTVFSKLMLQAHAKHWLTPESRVIGVFYDDPQTVPQQLLRSHAALSVAAPVVVEPPFEALTIPAMRCAVLRHTGPYADLHTSYSWLFGVWLPESGEQPADFPPYEDYLNDPQTTPPDQLLTNIYLPLAD</sequence>
<proteinExistence type="predicted"/>
<keyword evidence="1" id="KW-0805">Transcription regulation</keyword>
<dbReference type="SUPFAM" id="SSF55136">
    <property type="entry name" value="Probable bacterial effector-binding domain"/>
    <property type="match status" value="1"/>
</dbReference>
<organism evidence="5 6">
    <name type="scientific">Chitiniphilus purpureus</name>
    <dbReference type="NCBI Taxonomy" id="2981137"/>
    <lineage>
        <taxon>Bacteria</taxon>
        <taxon>Pseudomonadati</taxon>
        <taxon>Pseudomonadota</taxon>
        <taxon>Betaproteobacteria</taxon>
        <taxon>Neisseriales</taxon>
        <taxon>Chitinibacteraceae</taxon>
        <taxon>Chitiniphilus</taxon>
    </lineage>
</organism>
<dbReference type="SMART" id="SM00871">
    <property type="entry name" value="AraC_E_bind"/>
    <property type="match status" value="1"/>
</dbReference>
<dbReference type="InterPro" id="IPR018060">
    <property type="entry name" value="HTH_AraC"/>
</dbReference>
<dbReference type="Gene3D" id="3.20.80.10">
    <property type="entry name" value="Regulatory factor, effector binding domain"/>
    <property type="match status" value="1"/>
</dbReference>
<evidence type="ECO:0000256" key="2">
    <source>
        <dbReference type="ARBA" id="ARBA00023125"/>
    </source>
</evidence>
<keyword evidence="6" id="KW-1185">Reference proteome</keyword>
<protein>
    <submittedName>
        <fullName evidence="5">AraC family transcriptional regulator</fullName>
    </submittedName>
</protein>
<accession>A0ABY6DUA2</accession>
<evidence type="ECO:0000313" key="5">
    <source>
        <dbReference type="EMBL" id="UXY16626.1"/>
    </source>
</evidence>
<dbReference type="InterPro" id="IPR011256">
    <property type="entry name" value="Reg_factor_effector_dom_sf"/>
</dbReference>
<dbReference type="PANTHER" id="PTHR40055:SF1">
    <property type="entry name" value="TRANSCRIPTIONAL REGULATOR YGIV-RELATED"/>
    <property type="match status" value="1"/>
</dbReference>
<dbReference type="PRINTS" id="PR00032">
    <property type="entry name" value="HTHARAC"/>
</dbReference>
<dbReference type="Gene3D" id="1.10.10.60">
    <property type="entry name" value="Homeodomain-like"/>
    <property type="match status" value="2"/>
</dbReference>
<dbReference type="Pfam" id="PF12833">
    <property type="entry name" value="HTH_18"/>
    <property type="match status" value="1"/>
</dbReference>
<keyword evidence="2" id="KW-0238">DNA-binding</keyword>
<dbReference type="EMBL" id="CP106753">
    <property type="protein sequence ID" value="UXY16626.1"/>
    <property type="molecule type" value="Genomic_DNA"/>
</dbReference>
<dbReference type="InterPro" id="IPR020449">
    <property type="entry name" value="Tscrpt_reg_AraC-type_HTH"/>
</dbReference>
<evidence type="ECO:0000256" key="1">
    <source>
        <dbReference type="ARBA" id="ARBA00023015"/>
    </source>
</evidence>
<dbReference type="Pfam" id="PF06445">
    <property type="entry name" value="GyrI-like"/>
    <property type="match status" value="1"/>
</dbReference>
<name>A0ABY6DUA2_9NEIS</name>
<dbReference type="Proteomes" id="UP001061302">
    <property type="component" value="Chromosome"/>
</dbReference>
<dbReference type="InterPro" id="IPR018062">
    <property type="entry name" value="HTH_AraC-typ_CS"/>
</dbReference>
<dbReference type="InterPro" id="IPR010499">
    <property type="entry name" value="AraC_E-bd"/>
</dbReference>
<dbReference type="RefSeq" id="WP_263126008.1">
    <property type="nucleotide sequence ID" value="NZ_CP106753.1"/>
</dbReference>
<gene>
    <name evidence="5" type="ORF">N8I74_06300</name>
</gene>
<dbReference type="PANTHER" id="PTHR40055">
    <property type="entry name" value="TRANSCRIPTIONAL REGULATOR YGIV-RELATED"/>
    <property type="match status" value="1"/>
</dbReference>
<evidence type="ECO:0000259" key="4">
    <source>
        <dbReference type="PROSITE" id="PS01124"/>
    </source>
</evidence>
<feature type="domain" description="HTH araC/xylS-type" evidence="4">
    <location>
        <begin position="14"/>
        <end position="112"/>
    </location>
</feature>
<dbReference type="InterPro" id="IPR050908">
    <property type="entry name" value="SmbC-like"/>
</dbReference>